<organism evidence="3 4">
    <name type="scientific">Adineta ricciae</name>
    <name type="common">Rotifer</name>
    <dbReference type="NCBI Taxonomy" id="249248"/>
    <lineage>
        <taxon>Eukaryota</taxon>
        <taxon>Metazoa</taxon>
        <taxon>Spiralia</taxon>
        <taxon>Gnathifera</taxon>
        <taxon>Rotifera</taxon>
        <taxon>Eurotatoria</taxon>
        <taxon>Bdelloidea</taxon>
        <taxon>Adinetida</taxon>
        <taxon>Adinetidae</taxon>
        <taxon>Adineta</taxon>
    </lineage>
</organism>
<evidence type="ECO:0000256" key="1">
    <source>
        <dbReference type="ARBA" id="ARBA00022729"/>
    </source>
</evidence>
<dbReference type="Gene3D" id="2.130.10.130">
    <property type="entry name" value="Integrin alpha, N-terminal"/>
    <property type="match status" value="8"/>
</dbReference>
<dbReference type="OrthoDB" id="10022113at2759"/>
<dbReference type="SUPFAM" id="SSF69318">
    <property type="entry name" value="Integrin alpha N-terminal domain"/>
    <property type="match status" value="5"/>
</dbReference>
<comment type="caution">
    <text evidence="3">The sequence shown here is derived from an EMBL/GenBank/DDBJ whole genome shotgun (WGS) entry which is preliminary data.</text>
</comment>
<dbReference type="PANTHER" id="PTHR46580">
    <property type="entry name" value="SENSOR KINASE-RELATED"/>
    <property type="match status" value="1"/>
</dbReference>
<sequence>MDTAGDIIQQSEPNKELSSDLVKIDDTNQSLSTLGGIHEHTQSYQSSSKYHSYKIFGAFSLFTIICMLAGILVVYFTTPNKTKNICKSVMDTVTDQLLSQDSHPQFLLTFDFNNDTLMDIVVVNSGTNNIGIFFGRANGTFTEQTTFSTGVGSQPSSIAVADLNNDGYLDIVVSNYGSHTIGILFGNANGTFRDQITYPVGSSRPLKVALDDLNNDSFVDIVVVNNGTNIVGILFGSDNATFQSQIQLSSTYDSLPTSVMVDDFNNDNFLDIFIINSGLHNIQLYLGDANASFTNRIVTSTGIGFYPFEMNAKDFNHDNLLDVVVISSISNNIRVYFGSVNGTFIEDKTYSTGYNSKPTGVTLGDFNHDDQVDIVVCNSGINNIGVFLGLGNGTFMDQVTFSTGVNSKPSSVIGGDFNKDQRLDIAVANYATNNIVVLLAYSNATFSKQKTYTSDSAFEPNSVGIGQFNNDSHSDIVVVDKVNSFIGTLMGNGDGTFSNLRTYLSGNDIQPSVVAVGDLNQDGFDDIVFDRNDVSSSTMSEENQYDYDFYSYYGPTLNFELNTDSLSIVICDLNTDTHLDIVIGAIGSRSINAFLGDGNGNFTSAFHSGTSAAFSGFTIADLNHDGKPDLAVTYSTYSNSYGATGVLLGNGNGIFSSEVQYSTGYYPLTNAVVASDINGDSFIDLIVANLWANNVGIFLGYGNGSFQPQKTYTTGADSHPALVFIGDFNNDSIVDILFNSESEKAIVIYPNYGNGSFADLIFYQTSTTSRPQSAAIADLNRDTLLDVVVVNSDDKNIGVFLGFANVNFMSAVTYSTESSPGPRFIVTDDFNEDHRVDFVVTNYITNNIEVFLGDGRGNFPFQNHYSTGSISSPIATSVNDFNNDQHRDIVVVNSGTDSFSISYGDGHGSLREQISYSLSVDSSPYSVDSGDFNKDNQQDIVIANYGSDNVEVLIQFNTGYFGKPTLYSTSPGSTPQGIAVGDFNNDSRLDLVVANNGNQNLGIFFGKGNGTFFDQILYSPSSSFLPVSVATSDFNSDDMSDVVAVDNANHVVYVLLSLGNGNFTVSTTYDTSYNTWPTSISIGYLNNDSELDIVVGQLFGAQISVFLGLGNGTFSVSKVFTNSDQGGPNFFIIADLGNDNCSDIVAAKGGVHVIEIMYGMCDGTFSRRKTVPTLPGALPSFLDVRDLDKNGWPDIVVLNSALSSVTVMFGHINNSFDDQITMSTGKDAQSSAVVIVDVNDDDLDDIAVVNSQSSAVVIFLGYVNRTFFSQITYSTGYNTYPVSAIFADFNDDHQLDMVVCNTKSDNIGIHFGYSSTSFVSLPAYSTGVFSRPMSIVIGDFNNDTQLDVAVVNSRTDNLMVLLGSTFGTFMSEQIYSTGNGSHSCSIAIADLNRDNQSDIVVSNSGNDNIGIFLGKSNGTFANQSIYSTGLQSQPSSVRIGDFNNDTLLDIVVANYGSNTVGVFLGYGNGNFSDQIIFSIGFNSRPFALSVADVNEDNVTDIIIGNYGYGSKNIIIKLC</sequence>
<keyword evidence="1" id="KW-0732">Signal</keyword>
<dbReference type="InterPro" id="IPR013517">
    <property type="entry name" value="FG-GAP"/>
</dbReference>
<dbReference type="PANTHER" id="PTHR46580:SF4">
    <property type="entry name" value="ATP_GTP-BINDING PROTEIN"/>
    <property type="match status" value="1"/>
</dbReference>
<evidence type="ECO:0000313" key="4">
    <source>
        <dbReference type="Proteomes" id="UP000663852"/>
    </source>
</evidence>
<dbReference type="InterPro" id="IPR028994">
    <property type="entry name" value="Integrin_alpha_N"/>
</dbReference>
<keyword evidence="2" id="KW-0812">Transmembrane</keyword>
<dbReference type="Pfam" id="PF13517">
    <property type="entry name" value="FG-GAP_3"/>
    <property type="match status" value="11"/>
</dbReference>
<dbReference type="EMBL" id="CAJNOJ010000076">
    <property type="protein sequence ID" value="CAF1045181.1"/>
    <property type="molecule type" value="Genomic_DNA"/>
</dbReference>
<keyword evidence="2" id="KW-1133">Transmembrane helix</keyword>
<name>A0A814K6G5_ADIRI</name>
<reference evidence="3" key="1">
    <citation type="submission" date="2021-02" db="EMBL/GenBank/DDBJ databases">
        <authorList>
            <person name="Nowell W R."/>
        </authorList>
    </citation>
    <scope>NUCLEOTIDE SEQUENCE</scope>
</reference>
<feature type="transmembrane region" description="Helical" evidence="2">
    <location>
        <begin position="55"/>
        <end position="76"/>
    </location>
</feature>
<keyword evidence="2" id="KW-0472">Membrane</keyword>
<dbReference type="Gene3D" id="2.30.30.100">
    <property type="match status" value="1"/>
</dbReference>
<protein>
    <submittedName>
        <fullName evidence="3">Uncharacterized protein</fullName>
    </submittedName>
</protein>
<dbReference type="Proteomes" id="UP000663852">
    <property type="component" value="Unassembled WGS sequence"/>
</dbReference>
<gene>
    <name evidence="3" type="ORF">EDS130_LOCUS17138</name>
</gene>
<evidence type="ECO:0000256" key="2">
    <source>
        <dbReference type="SAM" id="Phobius"/>
    </source>
</evidence>
<proteinExistence type="predicted"/>
<evidence type="ECO:0000313" key="3">
    <source>
        <dbReference type="EMBL" id="CAF1045181.1"/>
    </source>
</evidence>
<accession>A0A814K6G5</accession>